<evidence type="ECO:0000313" key="3">
    <source>
        <dbReference type="EMBL" id="RCK52082.1"/>
    </source>
</evidence>
<dbReference type="InterPro" id="IPR036291">
    <property type="entry name" value="NAD(P)-bd_dom_sf"/>
</dbReference>
<dbReference type="Gene3D" id="3.30.360.10">
    <property type="entry name" value="Dihydrodipicolinate Reductase, domain 2"/>
    <property type="match status" value="1"/>
</dbReference>
<reference evidence="3 4" key="1">
    <citation type="submission" date="2014-07" db="EMBL/GenBank/DDBJ databases">
        <title>Draft genome sequence of Thalassospira xiamenensis IB13.</title>
        <authorList>
            <person name="Lai Q."/>
            <person name="Shao Z."/>
        </authorList>
    </citation>
    <scope>NUCLEOTIDE SEQUENCE [LARGE SCALE GENOMIC DNA]</scope>
    <source>
        <strain evidence="3 4">IB13</strain>
    </source>
</reference>
<gene>
    <name evidence="3" type="ORF">TH44_06665</name>
</gene>
<evidence type="ECO:0000259" key="2">
    <source>
        <dbReference type="Pfam" id="PF16653"/>
    </source>
</evidence>
<evidence type="ECO:0000259" key="1">
    <source>
        <dbReference type="Pfam" id="PF03435"/>
    </source>
</evidence>
<dbReference type="PANTHER" id="PTHR43796">
    <property type="entry name" value="CARBOXYNORSPERMIDINE SYNTHASE"/>
    <property type="match status" value="1"/>
</dbReference>
<dbReference type="RefSeq" id="WP_062958679.1">
    <property type="nucleotide sequence ID" value="NZ_JPWJ01000002.1"/>
</dbReference>
<dbReference type="SUPFAM" id="SSF51735">
    <property type="entry name" value="NAD(P)-binding Rossmann-fold domains"/>
    <property type="match status" value="1"/>
</dbReference>
<comment type="caution">
    <text evidence="3">The sequence shown here is derived from an EMBL/GenBank/DDBJ whole genome shotgun (WGS) entry which is preliminary data.</text>
</comment>
<dbReference type="InterPro" id="IPR005097">
    <property type="entry name" value="Sacchrp_dh_NADP-bd"/>
</dbReference>
<dbReference type="Pfam" id="PF03435">
    <property type="entry name" value="Sacchrp_dh_NADP"/>
    <property type="match status" value="1"/>
</dbReference>
<protein>
    <submittedName>
        <fullName evidence="3">Saccharopine dehydrogenase</fullName>
    </submittedName>
</protein>
<dbReference type="PANTHER" id="PTHR43796:SF2">
    <property type="entry name" value="CARBOXYNORSPERMIDINE SYNTHASE"/>
    <property type="match status" value="1"/>
</dbReference>
<organism evidence="3 4">
    <name type="scientific">Thalassospira xiamenensis</name>
    <dbReference type="NCBI Taxonomy" id="220697"/>
    <lineage>
        <taxon>Bacteria</taxon>
        <taxon>Pseudomonadati</taxon>
        <taxon>Pseudomonadota</taxon>
        <taxon>Alphaproteobacteria</taxon>
        <taxon>Rhodospirillales</taxon>
        <taxon>Thalassospiraceae</taxon>
        <taxon>Thalassospira</taxon>
    </lineage>
</organism>
<feature type="domain" description="Saccharopine dehydrogenase NADP binding" evidence="1">
    <location>
        <begin position="5"/>
        <end position="146"/>
    </location>
</feature>
<dbReference type="Proteomes" id="UP000252266">
    <property type="component" value="Unassembled WGS sequence"/>
</dbReference>
<sequence>MKKNVLIIGAGGVAQVVAHKCAQHNDVLGDIHIASRTAEKCQKIIDSIHEKKNLKNAGTLEGHALDATDIDATVALIKKTGCEIVINVGSAFINMPVMSACIKAGVAYLDTAIHEEQDKICETPPWYANYEWKRREECEKAGVTAILGVGFDPGVVNAYAKLAVEDYFDKIDSIDIIDINAGSHGKYFATNFDPEINFREFTGTVYSWQNNAWQENKMFEVKKIWDMPVVGESQTFMTGHDEVHSLSQNLDVPNVRFWMGFGDHYVNVFTVLNNIGLLSEKPVTTAEGLEVVPLKVVKACLPDPSSLAPDYTGKTCIGDLVKGSKDGKETEVLIYNVADHKDAYEEVGSQGISYTAGVPPVAAAMLIATGEWDVKKMANVEELPSKPFLNLLNGMGLPTRIKDANGDRALDFS</sequence>
<evidence type="ECO:0000313" key="4">
    <source>
        <dbReference type="Proteomes" id="UP000252266"/>
    </source>
</evidence>
<dbReference type="Gene3D" id="3.40.50.720">
    <property type="entry name" value="NAD(P)-binding Rossmann-like Domain"/>
    <property type="match status" value="1"/>
</dbReference>
<proteinExistence type="predicted"/>
<dbReference type="AlphaFoldDB" id="A0A367XHB2"/>
<name>A0A367XHB2_9PROT</name>
<dbReference type="EMBL" id="JPWJ01000002">
    <property type="protein sequence ID" value="RCK52082.1"/>
    <property type="molecule type" value="Genomic_DNA"/>
</dbReference>
<dbReference type="InterPro" id="IPR032095">
    <property type="entry name" value="Sacchrp_dh-like_C"/>
</dbReference>
<feature type="domain" description="Saccharopine dehydrogenase-like C-terminal" evidence="2">
    <location>
        <begin position="150"/>
        <end position="396"/>
    </location>
</feature>
<accession>A0A367XHB2</accession>
<dbReference type="Pfam" id="PF16653">
    <property type="entry name" value="Sacchrp_dh_C"/>
    <property type="match status" value="1"/>
</dbReference>